<sequence length="1742" mass="198121">MIKDPRNKRYEVPIDVPNDIEKPSTELYTVRFSSRPFGIIVQRKSNNLVLLNTTVGPLFYADQFLQISTSLASKYISGLGEHMTNLILDLNWTRLTHWNRDQGPHPNANLYGSHPFYLVMEDDGKAHGVFLFNSNAKDVLLQPTPALTWRTIGGILDFYMFLGPDPKTVIRQYMDVIGYPIMPPYWSLGFHLCRWGYWSTNITRQVVVNMSRANMPQDVQWNDLDYMDQKKDFTYNLQYFADYPQMVKEFHKKGLKYVMIVDPGISSTQTKGTYKPYDDGAKRGVFIKNETGQPLIGKVWPGPTAFPDFTNPDTHSWWYENIKEFHDKVSFDGMWIDMNEPSNFVSGAINGCPNNNLENPPYVPGVTGGNLRSRTVCMSGKQYLSSHYNLHNLYGLTEAIASHNALIKVIGKRPFVISRSTFPSHGRYAGHWTGDIASGWKDMYYTIPAIMLFNMFGVPLVGADVCGFHWTTTEELCVRWTQLGSFYPFMRNHNDWKQPSQEPYVFSESAQSAMRKALFLRYMLLPFLYTLFHKAHSAGEMVVRPLSFEFPQDPNTPSIDRQFMWGETLLITPVLEPKALEVSGYFPPTTWYNLYDGSVIHSKGQYIILQAPLDTINVHIRGGCILPTQEPNTTTAASRRNPFGLIVALSDQGIARGELFWDDGDSLLSYENGDYTEIIFLAKNNVLFSEIIHLNSQIDGLKLDSVMVFGVPSAPQKVSVNGFWMSDFSYRTDTKVLNLQNLSILLKEQFTITWSYLPTTTSTFSVRVDKVNHNFKINCLVIMFPQHYKAEKCALASGNEGKVLAGFPTVTKPRMPATNVIKNGAILLSVILVVVITYHSYFTLESQVIPRHIKMRMSKLDLLWQYPHDKNRTETSEILNQLPFNYSHHSDSQCDIDPNSRFDCAFNEAINMTKCQSRGCCWNSSAKAGSPPCFLPSNYPSYHMDYLSPTSTGYTASLSRSEMTLFPNDIMTLQLNVMYETSGRLHFTLKDPRHKQYEVPIDVPNVTEKAPTQLYTVRFSSRPFGIIVQRKSNGLVLLNTTVGPLFYADQFLQITTSLASKYISGLGEHMTNLILNLNWNRLTHWNRDQGPHPHANLYGSHPFYLVMEDDGKAHGVFLFNSNAKDVLLQPAPALTWRTIGGIFDFYVFLGPDPKTVIRQYMDVIGYPIMPPYWSLGFHLCQYGYFSTNVTRQVVANMSKANMPQDVQWNDIDYMDKRKDFTYNSEHYGDYPQMVNEFHQKGLKYVMIVDPGISSTQAAGSYKPYDDGVKRGVFIKNETGQPLIGKVWPGPTAFPDFTNPETHDWWYENLKEFHNKVSFDGLWIDMNEPSNFVTGAINGCPNNSLEYPPYVPGVTGGYLRSRTVCMSGQQHLSSHYNLHNLYGLTEAIASHDALIKVIGKRPFVISRSTFPSHGRYAGHWTGDIESTWSDMYYTIPAIMLFNMFGVPLVGADICGFGLPTTEELCVRWMQLGSFYPFMRNHNALHQPPQEPYVFSESAQSAMRKALFNRYMLLPFLYTLFHKAHSAGEMVVRPLSFEFPQDPNTLSIDRQFMWGEALLITPVLKPKTVEVAGYFPAATWYNLYNGSSIRSKGQYVTLEAPLDTINVHVRGGCIVPMQEPNTTTAVSRGNPFGLMVALSDQGIARGELFWDDGDRLLSYENGDYTEIIFLAKNNILFSEIIHLNSQIDGLKLSSIYVFGIPSPPRKVSINGFWITDFSYRTDTKVLTLWNLSILLGEPFTITWT</sequence>
<evidence type="ECO:0000256" key="11">
    <source>
        <dbReference type="ARBA" id="ARBA00023228"/>
    </source>
</evidence>
<dbReference type="PROSITE" id="PS00707">
    <property type="entry name" value="GLYCOSYL_HYDROL_F31_2"/>
    <property type="match status" value="2"/>
</dbReference>
<keyword evidence="8" id="KW-0472">Membrane</keyword>
<evidence type="ECO:0000256" key="6">
    <source>
        <dbReference type="ARBA" id="ARBA00022729"/>
    </source>
</evidence>
<evidence type="ECO:0000256" key="5">
    <source>
        <dbReference type="ARBA" id="ARBA00019338"/>
    </source>
</evidence>
<dbReference type="Pfam" id="PF00088">
    <property type="entry name" value="Trefoil"/>
    <property type="match status" value="1"/>
</dbReference>
<dbReference type="FunFam" id="2.60.40.1180:FF:000001">
    <property type="entry name" value="Maltase-glucoamylase, intestinal"/>
    <property type="match status" value="2"/>
</dbReference>
<dbReference type="OMA" id="GAINGCP"/>
<dbReference type="PROSITE" id="PS00129">
    <property type="entry name" value="GLYCOSYL_HYDROL_F31_1"/>
    <property type="match status" value="2"/>
</dbReference>
<reference evidence="17 18" key="1">
    <citation type="journal article" date="2018" name="Nat. Ecol. Evol.">
        <title>Shark genomes provide insights into elasmobranch evolution and the origin of vertebrates.</title>
        <authorList>
            <person name="Hara Y"/>
            <person name="Yamaguchi K"/>
            <person name="Onimaru K"/>
            <person name="Kadota M"/>
            <person name="Koyanagi M"/>
            <person name="Keeley SD"/>
            <person name="Tatsumi K"/>
            <person name="Tanaka K"/>
            <person name="Motone F"/>
            <person name="Kageyama Y"/>
            <person name="Nozu R"/>
            <person name="Adachi N"/>
            <person name="Nishimura O"/>
            <person name="Nakagawa R"/>
            <person name="Tanegashima C"/>
            <person name="Kiyatake I"/>
            <person name="Matsumoto R"/>
            <person name="Murakumo K"/>
            <person name="Nishida K"/>
            <person name="Terakita A"/>
            <person name="Kuratani S"/>
            <person name="Sato K"/>
            <person name="Hyodo S Kuraku.S."/>
        </authorList>
    </citation>
    <scope>NUCLEOTIDE SEQUENCE [LARGE SCALE GENOMIC DNA]</scope>
</reference>
<dbReference type="InterPro" id="IPR011013">
    <property type="entry name" value="Gal_mutarotase_sf_dom"/>
</dbReference>
<dbReference type="SMART" id="SM00018">
    <property type="entry name" value="PD"/>
    <property type="match status" value="1"/>
</dbReference>
<dbReference type="SUPFAM" id="SSF74650">
    <property type="entry name" value="Galactose mutarotase-like"/>
    <property type="match status" value="2"/>
</dbReference>
<dbReference type="InterPro" id="IPR030458">
    <property type="entry name" value="Glyco_hydro_31_AS"/>
</dbReference>
<dbReference type="GO" id="GO:0004558">
    <property type="term" value="F:alpha-1,4-glucosidase activity"/>
    <property type="evidence" value="ECO:0007669"/>
    <property type="project" value="UniProtKB-EC"/>
</dbReference>
<keyword evidence="12" id="KW-0326">Glycosidase</keyword>
<comment type="caution">
    <text evidence="17">The sequence shown here is derived from an EMBL/GenBank/DDBJ whole genome shotgun (WGS) entry which is preliminary data.</text>
</comment>
<keyword evidence="7" id="KW-0378">Hydrolase</keyword>
<evidence type="ECO:0000256" key="3">
    <source>
        <dbReference type="ARBA" id="ARBA00007806"/>
    </source>
</evidence>
<keyword evidence="10" id="KW-0325">Glycoprotein</keyword>
<dbReference type="Proteomes" id="UP000287033">
    <property type="component" value="Unassembled WGS sequence"/>
</dbReference>
<proteinExistence type="inferred from homology"/>
<evidence type="ECO:0000313" key="17">
    <source>
        <dbReference type="EMBL" id="GCC25234.1"/>
    </source>
</evidence>
<dbReference type="Gene3D" id="2.60.40.1760">
    <property type="entry name" value="glycosyl hydrolase (family 31)"/>
    <property type="match status" value="2"/>
</dbReference>
<dbReference type="InterPro" id="IPR000519">
    <property type="entry name" value="P_trefoil_dom"/>
</dbReference>
<feature type="domain" description="P-type" evidence="16">
    <location>
        <begin position="892"/>
        <end position="937"/>
    </location>
</feature>
<comment type="function">
    <text evidence="14">Essential for the degradation of glycogen in lysosomes. Has highest activity on alpha-1,4-linked glycosidic linkages, but can also hydrolyze alpha-1,6-linked glucans.</text>
</comment>
<dbReference type="GO" id="GO:0007040">
    <property type="term" value="P:lysosome organization"/>
    <property type="evidence" value="ECO:0007669"/>
    <property type="project" value="TreeGrafter"/>
</dbReference>
<dbReference type="OrthoDB" id="1334205at2759"/>
<dbReference type="CDD" id="cd14752">
    <property type="entry name" value="GH31_N"/>
    <property type="match status" value="2"/>
</dbReference>
<dbReference type="InterPro" id="IPR017853">
    <property type="entry name" value="GH"/>
</dbReference>
<evidence type="ECO:0000256" key="4">
    <source>
        <dbReference type="ARBA" id="ARBA00012741"/>
    </source>
</evidence>
<dbReference type="InterPro" id="IPR000322">
    <property type="entry name" value="Glyco_hydro_31_TIM"/>
</dbReference>
<gene>
    <name evidence="17" type="ORF">chiPu_0003642</name>
</gene>
<dbReference type="InterPro" id="IPR030459">
    <property type="entry name" value="Glyco_hydro_31_CS"/>
</dbReference>
<keyword evidence="18" id="KW-1185">Reference proteome</keyword>
<dbReference type="InterPro" id="IPR025887">
    <property type="entry name" value="Glyco_hydro_31_N_dom"/>
</dbReference>
<dbReference type="Pfam" id="PF01055">
    <property type="entry name" value="Glyco_hydro_31_2nd"/>
    <property type="match status" value="2"/>
</dbReference>
<comment type="similarity">
    <text evidence="3">Belongs to the glycosyl hydrolase 31 family.</text>
</comment>
<evidence type="ECO:0000313" key="18">
    <source>
        <dbReference type="Proteomes" id="UP000287033"/>
    </source>
</evidence>
<evidence type="ECO:0000256" key="13">
    <source>
        <dbReference type="ARBA" id="ARBA00041572"/>
    </source>
</evidence>
<dbReference type="Gene3D" id="4.10.110.10">
    <property type="entry name" value="Spasmolytic Protein, domain 1"/>
    <property type="match status" value="1"/>
</dbReference>
<comment type="caution">
    <text evidence="15">Lacks conserved residue(s) required for the propagation of feature annotation.</text>
</comment>
<dbReference type="GO" id="GO:0005765">
    <property type="term" value="C:lysosomal membrane"/>
    <property type="evidence" value="ECO:0007669"/>
    <property type="project" value="UniProtKB-SubCell"/>
</dbReference>
<accession>A0A401S4B5</accession>
<evidence type="ECO:0000256" key="10">
    <source>
        <dbReference type="ARBA" id="ARBA00023180"/>
    </source>
</evidence>
<organism evidence="17 18">
    <name type="scientific">Chiloscyllium punctatum</name>
    <name type="common">Brownbanded bambooshark</name>
    <name type="synonym">Hemiscyllium punctatum</name>
    <dbReference type="NCBI Taxonomy" id="137246"/>
    <lineage>
        <taxon>Eukaryota</taxon>
        <taxon>Metazoa</taxon>
        <taxon>Chordata</taxon>
        <taxon>Craniata</taxon>
        <taxon>Vertebrata</taxon>
        <taxon>Chondrichthyes</taxon>
        <taxon>Elasmobranchii</taxon>
        <taxon>Galeomorphii</taxon>
        <taxon>Galeoidea</taxon>
        <taxon>Orectolobiformes</taxon>
        <taxon>Hemiscylliidae</taxon>
        <taxon>Chiloscyllium</taxon>
    </lineage>
</organism>
<dbReference type="PANTHER" id="PTHR22762:SF92">
    <property type="entry name" value="LYSOSOMAL ALPHA-GLUCOSIDASE"/>
    <property type="match status" value="1"/>
</dbReference>
<keyword evidence="6" id="KW-0732">Signal</keyword>
<evidence type="ECO:0000256" key="9">
    <source>
        <dbReference type="ARBA" id="ARBA00023157"/>
    </source>
</evidence>
<dbReference type="InterPro" id="IPR013780">
    <property type="entry name" value="Glyco_hydro_b"/>
</dbReference>
<evidence type="ECO:0000256" key="7">
    <source>
        <dbReference type="ARBA" id="ARBA00022801"/>
    </source>
</evidence>
<evidence type="ECO:0000256" key="2">
    <source>
        <dbReference type="ARBA" id="ARBA00004656"/>
    </source>
</evidence>
<dbReference type="FunFam" id="3.20.20.80:FF:000072">
    <property type="entry name" value="lysosomal alpha-glucosidase isoform X2"/>
    <property type="match status" value="2"/>
</dbReference>
<dbReference type="EC" id="3.2.1.20" evidence="4"/>
<evidence type="ECO:0000256" key="8">
    <source>
        <dbReference type="ARBA" id="ARBA00023136"/>
    </source>
</evidence>
<keyword evidence="11" id="KW-0458">Lysosome</keyword>
<dbReference type="GO" id="GO:0030246">
    <property type="term" value="F:carbohydrate binding"/>
    <property type="evidence" value="ECO:0007669"/>
    <property type="project" value="InterPro"/>
</dbReference>
<dbReference type="Gene3D" id="3.20.20.80">
    <property type="entry name" value="Glycosidases"/>
    <property type="match status" value="2"/>
</dbReference>
<dbReference type="SUPFAM" id="SSF51011">
    <property type="entry name" value="Glycosyl hydrolase domain"/>
    <property type="match status" value="2"/>
</dbReference>
<evidence type="ECO:0000256" key="1">
    <source>
        <dbReference type="ARBA" id="ARBA00001657"/>
    </source>
</evidence>
<dbReference type="Gene3D" id="2.60.40.1180">
    <property type="entry name" value="Golgi alpha-mannosidase II"/>
    <property type="match status" value="4"/>
</dbReference>
<dbReference type="FunFam" id="2.60.40.1180:FF:000005">
    <property type="entry name" value="Maltase-glucoamylase, intestinal"/>
    <property type="match status" value="2"/>
</dbReference>
<evidence type="ECO:0000259" key="16">
    <source>
        <dbReference type="PROSITE" id="PS51448"/>
    </source>
</evidence>
<dbReference type="FunFam" id="2.60.40.1760:FF:000001">
    <property type="entry name" value="Maltase-glucoamylase, intestinal"/>
    <property type="match status" value="1"/>
</dbReference>
<evidence type="ECO:0000256" key="12">
    <source>
        <dbReference type="ARBA" id="ARBA00023295"/>
    </source>
</evidence>
<dbReference type="PANTHER" id="PTHR22762">
    <property type="entry name" value="ALPHA-GLUCOSIDASE"/>
    <property type="match status" value="1"/>
</dbReference>
<dbReference type="Pfam" id="PF13802">
    <property type="entry name" value="Gal_mutarotas_2"/>
    <property type="match status" value="2"/>
</dbReference>
<keyword evidence="9" id="KW-1015">Disulfide bond</keyword>
<evidence type="ECO:0000256" key="15">
    <source>
        <dbReference type="PROSITE-ProRule" id="PRU00779"/>
    </source>
</evidence>
<dbReference type="SUPFAM" id="SSF51445">
    <property type="entry name" value="(Trans)glycosidases"/>
    <property type="match status" value="2"/>
</dbReference>
<dbReference type="GO" id="GO:0005980">
    <property type="term" value="P:glycogen catabolic process"/>
    <property type="evidence" value="ECO:0007669"/>
    <property type="project" value="UniProtKB-ARBA"/>
</dbReference>
<dbReference type="CDD" id="cd06602">
    <property type="entry name" value="GH31_MGAM_SI_GAA"/>
    <property type="match status" value="2"/>
</dbReference>
<evidence type="ECO:0000256" key="14">
    <source>
        <dbReference type="ARBA" id="ARBA00045686"/>
    </source>
</evidence>
<name>A0A401S4B5_CHIPU</name>
<dbReference type="PROSITE" id="PS51448">
    <property type="entry name" value="P_TREFOIL_2"/>
    <property type="match status" value="1"/>
</dbReference>
<dbReference type="STRING" id="137246.A0A401S4B5"/>
<protein>
    <recommendedName>
        <fullName evidence="5">Lysosomal alpha-glucosidase</fullName>
        <ecNumber evidence="4">3.2.1.20</ecNumber>
    </recommendedName>
    <alternativeName>
        <fullName evidence="13">Acid maltase</fullName>
    </alternativeName>
</protein>
<dbReference type="InterPro" id="IPR044913">
    <property type="entry name" value="P_trefoil_dom_sf"/>
</dbReference>
<comment type="subcellular location">
    <subcellularLocation>
        <location evidence="2">Lysosome membrane</location>
    </subcellularLocation>
</comment>
<dbReference type="InterPro" id="IPR048395">
    <property type="entry name" value="Glyco_hydro_31_C"/>
</dbReference>
<dbReference type="EMBL" id="BEZZ01000080">
    <property type="protein sequence ID" value="GCC25234.1"/>
    <property type="molecule type" value="Genomic_DNA"/>
</dbReference>
<dbReference type="CDD" id="cd00111">
    <property type="entry name" value="Trefoil"/>
    <property type="match status" value="1"/>
</dbReference>
<dbReference type="Pfam" id="PF21365">
    <property type="entry name" value="Glyco_hydro_31_3rd"/>
    <property type="match status" value="2"/>
</dbReference>
<comment type="catalytic activity">
    <reaction evidence="1">
        <text>Hydrolysis of terminal, non-reducing (1-&gt;4)-linked alpha-D-glucose residues with release of alpha-D-glucose.</text>
        <dbReference type="EC" id="3.2.1.20"/>
    </reaction>
</comment>